<name>E6W389_DESIS</name>
<dbReference type="EMBL" id="CP002432">
    <property type="protein sequence ID" value="ADU66843.1"/>
    <property type="molecule type" value="Genomic_DNA"/>
</dbReference>
<dbReference type="Proteomes" id="UP000002572">
    <property type="component" value="Chromosome"/>
</dbReference>
<dbReference type="InParanoid" id="E6W389"/>
<keyword evidence="1" id="KW-1133">Transmembrane helix</keyword>
<dbReference type="AlphaFoldDB" id="E6W389"/>
<keyword evidence="1" id="KW-0812">Transmembrane</keyword>
<dbReference type="KEGG" id="din:Selin_2123"/>
<feature type="transmembrane region" description="Helical" evidence="1">
    <location>
        <begin position="233"/>
        <end position="251"/>
    </location>
</feature>
<feature type="signal peptide" evidence="2">
    <location>
        <begin position="1"/>
        <end position="19"/>
    </location>
</feature>
<keyword evidence="2" id="KW-0732">Signal</keyword>
<protein>
    <recommendedName>
        <fullName evidence="5">Transmembrane protein</fullName>
    </recommendedName>
</protein>
<sequence length="267" mass="29770">MRFFLFASILLCLISTSTAMGGSLEIQIAMDTDSFQELPLIQVFSHSAEESAEATLAYEQRATYALVENLAPDSPHIVVITYMQTRIFSSPLQLPPDEVISYRMKLAPPIIAPHTPAITLTISQWENMLLASYVISNPNPSHPLLLRPELRLPLPSTFHIARPFDGSIDRGILILNSVAPGGTTVTLALPSKSRVTVPLVPGMEVRTLGRPAYRIEQSDGELILIAERGYSQWVAWAIISIIGLYFLKLTFPHFFRSLLQRLPFFHD</sequence>
<organism evidence="3 4">
    <name type="scientific">Desulfurispirillum indicum (strain ATCC BAA-1389 / DSM 22839 / S5)</name>
    <dbReference type="NCBI Taxonomy" id="653733"/>
    <lineage>
        <taxon>Bacteria</taxon>
        <taxon>Pseudomonadati</taxon>
        <taxon>Chrysiogenota</taxon>
        <taxon>Chrysiogenia</taxon>
        <taxon>Chrysiogenales</taxon>
        <taxon>Chrysiogenaceae</taxon>
        <taxon>Desulfurispirillum</taxon>
    </lineage>
</organism>
<feature type="chain" id="PRO_5003211352" description="Transmembrane protein" evidence="2">
    <location>
        <begin position="20"/>
        <end position="267"/>
    </location>
</feature>
<reference evidence="3 4" key="1">
    <citation type="submission" date="2010-12" db="EMBL/GenBank/DDBJ databases">
        <title>Complete sequence of Desulfurispirillum indicum S5.</title>
        <authorList>
            <consortium name="US DOE Joint Genome Institute"/>
            <person name="Lucas S."/>
            <person name="Copeland A."/>
            <person name="Lapidus A."/>
            <person name="Cheng J.-F."/>
            <person name="Goodwin L."/>
            <person name="Pitluck S."/>
            <person name="Chertkov O."/>
            <person name="Held B."/>
            <person name="Detter J.C."/>
            <person name="Han C."/>
            <person name="Tapia R."/>
            <person name="Land M."/>
            <person name="Hauser L."/>
            <person name="Kyrpides N."/>
            <person name="Ivanova N."/>
            <person name="Mikhailova N."/>
            <person name="Haggblom M."/>
            <person name="Rauschenbach I."/>
            <person name="Bini E."/>
            <person name="Woyke T."/>
        </authorList>
    </citation>
    <scope>NUCLEOTIDE SEQUENCE [LARGE SCALE GENOMIC DNA]</scope>
    <source>
        <strain evidence="4">ATCC BAA-1389 / DSM 22839 / S5</strain>
    </source>
</reference>
<dbReference type="RefSeq" id="WP_013506722.1">
    <property type="nucleotide sequence ID" value="NC_014836.1"/>
</dbReference>
<evidence type="ECO:0000313" key="3">
    <source>
        <dbReference type="EMBL" id="ADU66843.1"/>
    </source>
</evidence>
<evidence type="ECO:0000313" key="4">
    <source>
        <dbReference type="Proteomes" id="UP000002572"/>
    </source>
</evidence>
<accession>E6W389</accession>
<keyword evidence="1" id="KW-0472">Membrane</keyword>
<keyword evidence="4" id="KW-1185">Reference proteome</keyword>
<evidence type="ECO:0008006" key="5">
    <source>
        <dbReference type="Google" id="ProtNLM"/>
    </source>
</evidence>
<dbReference type="HOGENOM" id="CLU_1041020_0_0_0"/>
<evidence type="ECO:0000256" key="2">
    <source>
        <dbReference type="SAM" id="SignalP"/>
    </source>
</evidence>
<dbReference type="STRING" id="653733.Selin_2123"/>
<proteinExistence type="predicted"/>
<gene>
    <name evidence="3" type="ordered locus">Selin_2123</name>
</gene>
<evidence type="ECO:0000256" key="1">
    <source>
        <dbReference type="SAM" id="Phobius"/>
    </source>
</evidence>